<dbReference type="Proteomes" id="UP001153636">
    <property type="component" value="Chromosome 5"/>
</dbReference>
<sequence length="222" mass="24900">MVNNIKWRIFIPKSSPVASWKLKLIRANKVELLETILRVNTAISGGTPTHIDTIDGKRIQAVPYLNVEPSTSTDANKNNKQAESIILQDGELYNTCMNYFSGTTTPKDEKSSRNIFLDWSCSAMTHVSQQDQFVASTPITADENIAPNISEFNDETDERAENTLASQPSNDSGDTCSKCIFCDVVRKRSGSCQIRVRLCNSQQLPISEKWLRFLKILSYSID</sequence>
<organism evidence="1 2">
    <name type="scientific">Psylliodes chrysocephalus</name>
    <dbReference type="NCBI Taxonomy" id="3402493"/>
    <lineage>
        <taxon>Eukaryota</taxon>
        <taxon>Metazoa</taxon>
        <taxon>Ecdysozoa</taxon>
        <taxon>Arthropoda</taxon>
        <taxon>Hexapoda</taxon>
        <taxon>Insecta</taxon>
        <taxon>Pterygota</taxon>
        <taxon>Neoptera</taxon>
        <taxon>Endopterygota</taxon>
        <taxon>Coleoptera</taxon>
        <taxon>Polyphaga</taxon>
        <taxon>Cucujiformia</taxon>
        <taxon>Chrysomeloidea</taxon>
        <taxon>Chrysomelidae</taxon>
        <taxon>Galerucinae</taxon>
        <taxon>Alticini</taxon>
        <taxon>Psylliodes</taxon>
    </lineage>
</organism>
<keyword evidence="2" id="KW-1185">Reference proteome</keyword>
<dbReference type="AlphaFoldDB" id="A0A9P0D1S7"/>
<dbReference type="EMBL" id="OV651817">
    <property type="protein sequence ID" value="CAH1110535.1"/>
    <property type="molecule type" value="Genomic_DNA"/>
</dbReference>
<evidence type="ECO:0000313" key="2">
    <source>
        <dbReference type="Proteomes" id="UP001153636"/>
    </source>
</evidence>
<reference evidence="1" key="1">
    <citation type="submission" date="2022-01" db="EMBL/GenBank/DDBJ databases">
        <authorList>
            <person name="King R."/>
        </authorList>
    </citation>
    <scope>NUCLEOTIDE SEQUENCE</scope>
</reference>
<accession>A0A9P0D1S7</accession>
<evidence type="ECO:0000313" key="1">
    <source>
        <dbReference type="EMBL" id="CAH1110535.1"/>
    </source>
</evidence>
<gene>
    <name evidence="1" type="ORF">PSYICH_LOCUS11338</name>
</gene>
<name>A0A9P0D1S7_9CUCU</name>
<protein>
    <submittedName>
        <fullName evidence="1">Uncharacterized protein</fullName>
    </submittedName>
</protein>
<proteinExistence type="predicted"/>